<keyword evidence="4" id="KW-0902">Two-component regulatory system</keyword>
<dbReference type="PROSITE" id="PS50113">
    <property type="entry name" value="PAC"/>
    <property type="match status" value="1"/>
</dbReference>
<dbReference type="PRINTS" id="PR00344">
    <property type="entry name" value="BCTRLSENSOR"/>
</dbReference>
<protein>
    <recommendedName>
        <fullName evidence="2">histidine kinase</fullName>
        <ecNumber evidence="2">2.7.13.3</ecNumber>
    </recommendedName>
</protein>
<dbReference type="Proteomes" id="UP001596152">
    <property type="component" value="Unassembled WGS sequence"/>
</dbReference>
<evidence type="ECO:0000256" key="2">
    <source>
        <dbReference type="ARBA" id="ARBA00012438"/>
    </source>
</evidence>
<dbReference type="Pfam" id="PF02518">
    <property type="entry name" value="HATPase_c"/>
    <property type="match status" value="1"/>
</dbReference>
<proteinExistence type="predicted"/>
<dbReference type="CDD" id="cd00082">
    <property type="entry name" value="HisKA"/>
    <property type="match status" value="1"/>
</dbReference>
<dbReference type="Pfam" id="PF00512">
    <property type="entry name" value="HisKA"/>
    <property type="match status" value="1"/>
</dbReference>
<dbReference type="SMART" id="SM00086">
    <property type="entry name" value="PAC"/>
    <property type="match status" value="1"/>
</dbReference>
<feature type="domain" description="Histidine kinase" evidence="5">
    <location>
        <begin position="302"/>
        <end position="519"/>
    </location>
</feature>
<feature type="domain" description="PAC" evidence="6">
    <location>
        <begin position="232"/>
        <end position="284"/>
    </location>
</feature>
<sequence length="522" mass="56001">MEGNIFESGAHAESAIDRLLLTTCALFDAPISMVSIYGDDGVLRRTILGMDDTNIPPELNVTKLLLAQGPKAIMMVEDAAAHPQFSTHPMVAGAPFIRAYAGATICDRAGLPVGSIGVFDIVPRSLNEEQVATLRRLSIMAGDLYDLEQDERASAAKRQTLELAEAMAGVGHFSVDVASGKVTWSDEVFRIHGFSPGQVDPSTYSMEGAYNEDDAAVVRGFIDRAMTTGQGYDAHLRLTRRDGQERVTRTKARCERDSKGNVTALFGVFQDITEAVRDKEALIEARDAAEAAAQAKSEFLANMSHEIRTPLTSIIGFSAFLKASPTLTDKERHFATRISAASNALLAVINDVLDYSRLEADAVELDSAPFDPHVLAEGAAAMVADQCRAKGLTLETHIEASVPASVVGDENRLRQVLLNFLSNAIKFTAEGSIRLTVADGDGRLRMSVSDTGIGISPEAVDRLFDRFTQADSSTTRLYGGTGLGLAISKRLIQLMGGQIGAESTPGHGSTFWFDVPMDEAAA</sequence>
<dbReference type="InterPro" id="IPR036890">
    <property type="entry name" value="HATPase_C_sf"/>
</dbReference>
<dbReference type="InterPro" id="IPR004358">
    <property type="entry name" value="Sig_transdc_His_kin-like_C"/>
</dbReference>
<dbReference type="SUPFAM" id="SSF55874">
    <property type="entry name" value="ATPase domain of HSP90 chaperone/DNA topoisomerase II/histidine kinase"/>
    <property type="match status" value="1"/>
</dbReference>
<dbReference type="Gene3D" id="2.10.70.100">
    <property type="match status" value="1"/>
</dbReference>
<dbReference type="InterPro" id="IPR003594">
    <property type="entry name" value="HATPase_dom"/>
</dbReference>
<dbReference type="InterPro" id="IPR003661">
    <property type="entry name" value="HisK_dim/P_dom"/>
</dbReference>
<accession>A0ABW0FUS0</accession>
<dbReference type="PANTHER" id="PTHR45339:SF1">
    <property type="entry name" value="HYBRID SIGNAL TRANSDUCTION HISTIDINE KINASE J"/>
    <property type="match status" value="1"/>
</dbReference>
<organism evidence="7 8">
    <name type="scientific">Brevundimonas staleyi</name>
    <dbReference type="NCBI Taxonomy" id="74326"/>
    <lineage>
        <taxon>Bacteria</taxon>
        <taxon>Pseudomonadati</taxon>
        <taxon>Pseudomonadota</taxon>
        <taxon>Alphaproteobacteria</taxon>
        <taxon>Caulobacterales</taxon>
        <taxon>Caulobacteraceae</taxon>
        <taxon>Brevundimonas</taxon>
    </lineage>
</organism>
<evidence type="ECO:0000313" key="8">
    <source>
        <dbReference type="Proteomes" id="UP001596152"/>
    </source>
</evidence>
<dbReference type="GO" id="GO:0016301">
    <property type="term" value="F:kinase activity"/>
    <property type="evidence" value="ECO:0007669"/>
    <property type="project" value="UniProtKB-KW"/>
</dbReference>
<gene>
    <name evidence="7" type="ORF">ACFPIE_15190</name>
</gene>
<dbReference type="InterPro" id="IPR000700">
    <property type="entry name" value="PAS-assoc_C"/>
</dbReference>
<reference evidence="8" key="1">
    <citation type="journal article" date="2019" name="Int. J. Syst. Evol. Microbiol.">
        <title>The Global Catalogue of Microorganisms (GCM) 10K type strain sequencing project: providing services to taxonomists for standard genome sequencing and annotation.</title>
        <authorList>
            <consortium name="The Broad Institute Genomics Platform"/>
            <consortium name="The Broad Institute Genome Sequencing Center for Infectious Disease"/>
            <person name="Wu L."/>
            <person name="Ma J."/>
        </authorList>
    </citation>
    <scope>NUCLEOTIDE SEQUENCE [LARGE SCALE GENOMIC DNA]</scope>
    <source>
        <strain evidence="8">JCM 12125</strain>
    </source>
</reference>
<keyword evidence="7" id="KW-0418">Kinase</keyword>
<dbReference type="Gene3D" id="1.10.287.130">
    <property type="match status" value="1"/>
</dbReference>
<dbReference type="InterPro" id="IPR005467">
    <property type="entry name" value="His_kinase_dom"/>
</dbReference>
<evidence type="ECO:0000259" key="5">
    <source>
        <dbReference type="PROSITE" id="PS50109"/>
    </source>
</evidence>
<dbReference type="SUPFAM" id="SSF47384">
    <property type="entry name" value="Homodimeric domain of signal transducing histidine kinase"/>
    <property type="match status" value="1"/>
</dbReference>
<evidence type="ECO:0000256" key="3">
    <source>
        <dbReference type="ARBA" id="ARBA00022553"/>
    </source>
</evidence>
<comment type="caution">
    <text evidence="7">The sequence shown here is derived from an EMBL/GenBank/DDBJ whole genome shotgun (WGS) entry which is preliminary data.</text>
</comment>
<dbReference type="InterPro" id="IPR001610">
    <property type="entry name" value="PAC"/>
</dbReference>
<name>A0ABW0FUS0_9CAUL</name>
<comment type="catalytic activity">
    <reaction evidence="1">
        <text>ATP + protein L-histidine = ADP + protein N-phospho-L-histidine.</text>
        <dbReference type="EC" id="2.7.13.3"/>
    </reaction>
</comment>
<dbReference type="EC" id="2.7.13.3" evidence="2"/>
<dbReference type="InterPro" id="IPR035965">
    <property type="entry name" value="PAS-like_dom_sf"/>
</dbReference>
<evidence type="ECO:0000259" key="6">
    <source>
        <dbReference type="PROSITE" id="PS50113"/>
    </source>
</evidence>
<dbReference type="RefSeq" id="WP_374038283.1">
    <property type="nucleotide sequence ID" value="NZ_CP169082.1"/>
</dbReference>
<keyword evidence="7" id="KW-0808">Transferase</keyword>
<dbReference type="CDD" id="cd16922">
    <property type="entry name" value="HATPase_EvgS-ArcB-TorS-like"/>
    <property type="match status" value="1"/>
</dbReference>
<keyword evidence="8" id="KW-1185">Reference proteome</keyword>
<dbReference type="NCBIfam" id="TIGR00229">
    <property type="entry name" value="sensory_box"/>
    <property type="match status" value="1"/>
</dbReference>
<dbReference type="Gene3D" id="3.30.450.20">
    <property type="entry name" value="PAS domain"/>
    <property type="match status" value="1"/>
</dbReference>
<dbReference type="SMART" id="SM00388">
    <property type="entry name" value="HisKA"/>
    <property type="match status" value="1"/>
</dbReference>
<dbReference type="InterPro" id="IPR036097">
    <property type="entry name" value="HisK_dim/P_sf"/>
</dbReference>
<dbReference type="Gene3D" id="3.30.565.10">
    <property type="entry name" value="Histidine kinase-like ATPase, C-terminal domain"/>
    <property type="match status" value="1"/>
</dbReference>
<dbReference type="InterPro" id="IPR000014">
    <property type="entry name" value="PAS"/>
</dbReference>
<dbReference type="CDD" id="cd00130">
    <property type="entry name" value="PAS"/>
    <property type="match status" value="1"/>
</dbReference>
<dbReference type="Pfam" id="PF08447">
    <property type="entry name" value="PAS_3"/>
    <property type="match status" value="1"/>
</dbReference>
<dbReference type="PROSITE" id="PS50109">
    <property type="entry name" value="HIS_KIN"/>
    <property type="match status" value="1"/>
</dbReference>
<evidence type="ECO:0000313" key="7">
    <source>
        <dbReference type="EMBL" id="MFC5345262.1"/>
    </source>
</evidence>
<keyword evidence="3" id="KW-0597">Phosphoprotein</keyword>
<dbReference type="InterPro" id="IPR013655">
    <property type="entry name" value="PAS_fold_3"/>
</dbReference>
<evidence type="ECO:0000256" key="4">
    <source>
        <dbReference type="ARBA" id="ARBA00023012"/>
    </source>
</evidence>
<dbReference type="PANTHER" id="PTHR45339">
    <property type="entry name" value="HYBRID SIGNAL TRANSDUCTION HISTIDINE KINASE J"/>
    <property type="match status" value="1"/>
</dbReference>
<dbReference type="EMBL" id="JBHSLF010000044">
    <property type="protein sequence ID" value="MFC5345262.1"/>
    <property type="molecule type" value="Genomic_DNA"/>
</dbReference>
<dbReference type="SUPFAM" id="SSF55785">
    <property type="entry name" value="PYP-like sensor domain (PAS domain)"/>
    <property type="match status" value="1"/>
</dbReference>
<evidence type="ECO:0000256" key="1">
    <source>
        <dbReference type="ARBA" id="ARBA00000085"/>
    </source>
</evidence>
<dbReference type="SMART" id="SM00387">
    <property type="entry name" value="HATPase_c"/>
    <property type="match status" value="1"/>
</dbReference>
<dbReference type="SUPFAM" id="SSF55781">
    <property type="entry name" value="GAF domain-like"/>
    <property type="match status" value="1"/>
</dbReference>